<feature type="transmembrane region" description="Helical" evidence="1">
    <location>
        <begin position="67"/>
        <end position="87"/>
    </location>
</feature>
<comment type="caution">
    <text evidence="2">The sequence shown here is derived from an EMBL/GenBank/DDBJ whole genome shotgun (WGS) entry which is preliminary data.</text>
</comment>
<evidence type="ECO:0000313" key="2">
    <source>
        <dbReference type="EMBL" id="KAL3785325.1"/>
    </source>
</evidence>
<dbReference type="AlphaFoldDB" id="A0ABD3PFW7"/>
<evidence type="ECO:0000256" key="1">
    <source>
        <dbReference type="SAM" id="Phobius"/>
    </source>
</evidence>
<feature type="transmembrane region" description="Helical" evidence="1">
    <location>
        <begin position="166"/>
        <end position="188"/>
    </location>
</feature>
<keyword evidence="1" id="KW-0812">Transmembrane</keyword>
<gene>
    <name evidence="2" type="ORF">ACHAWO_008597</name>
</gene>
<keyword evidence="1" id="KW-1133">Transmembrane helix</keyword>
<protein>
    <recommendedName>
        <fullName evidence="4">Glycerophosphocholine acyltransferase 1</fullName>
    </recommendedName>
</protein>
<name>A0ABD3PFW7_9STRA</name>
<organism evidence="2 3">
    <name type="scientific">Cyclotella atomus</name>
    <dbReference type="NCBI Taxonomy" id="382360"/>
    <lineage>
        <taxon>Eukaryota</taxon>
        <taxon>Sar</taxon>
        <taxon>Stramenopiles</taxon>
        <taxon>Ochrophyta</taxon>
        <taxon>Bacillariophyta</taxon>
        <taxon>Coscinodiscophyceae</taxon>
        <taxon>Thalassiosirophycidae</taxon>
        <taxon>Stephanodiscales</taxon>
        <taxon>Stephanodiscaceae</taxon>
        <taxon>Cyclotella</taxon>
    </lineage>
</organism>
<evidence type="ECO:0008006" key="4">
    <source>
        <dbReference type="Google" id="ProtNLM"/>
    </source>
</evidence>
<keyword evidence="3" id="KW-1185">Reference proteome</keyword>
<feature type="transmembrane region" description="Helical" evidence="1">
    <location>
        <begin position="130"/>
        <end position="154"/>
    </location>
</feature>
<evidence type="ECO:0000313" key="3">
    <source>
        <dbReference type="Proteomes" id="UP001530400"/>
    </source>
</evidence>
<keyword evidence="1" id="KW-0472">Membrane</keyword>
<reference evidence="2 3" key="1">
    <citation type="submission" date="2024-10" db="EMBL/GenBank/DDBJ databases">
        <title>Updated reference genomes for cyclostephanoid diatoms.</title>
        <authorList>
            <person name="Roberts W.R."/>
            <person name="Alverson A.J."/>
        </authorList>
    </citation>
    <scope>NUCLEOTIDE SEQUENCE [LARGE SCALE GENOMIC DNA]</scope>
    <source>
        <strain evidence="2 3">AJA010-31</strain>
    </source>
</reference>
<accession>A0ABD3PFW7</accession>
<dbReference type="EMBL" id="JALLPJ020000698">
    <property type="protein sequence ID" value="KAL3785325.1"/>
    <property type="molecule type" value="Genomic_DNA"/>
</dbReference>
<proteinExistence type="predicted"/>
<feature type="transmembrane region" description="Helical" evidence="1">
    <location>
        <begin position="27"/>
        <end position="46"/>
    </location>
</feature>
<dbReference type="Proteomes" id="UP001530400">
    <property type="component" value="Unassembled WGS sequence"/>
</dbReference>
<sequence length="277" mass="31646">MCQAISPGTLSKVESGPSRKQSWIKPIPLAALLPLLPFLPSSFYLNRGYTVWFHLCSLAYIPTRSAFLRKFVVLQGVAICAGWYAAIVNEYISDGNFCHALYRNMPQSLVDQIVVQHEDRYEMRNTNTAWVYKFLCHVVDILGHPVIVYIFWRIHKSYGETWKDLLSWPVIIMAWHFSRLWSLVHSVYNKGTWDFWYFGHDVYVLNDTSVYLTAYIAEGLCFGAAVTWKLLFEGLVISEDPVVLSDLVQMESKAAKEDPKPMLVHSESACSTSSIMG</sequence>